<dbReference type="PROSITE" id="PS00197">
    <property type="entry name" value="2FE2S_FER_1"/>
    <property type="match status" value="1"/>
</dbReference>
<comment type="caution">
    <text evidence="7">The sequence shown here is derived from an EMBL/GenBank/DDBJ whole genome shotgun (WGS) entry which is preliminary data.</text>
</comment>
<dbReference type="SUPFAM" id="SSF54292">
    <property type="entry name" value="2Fe-2S ferredoxin-like"/>
    <property type="match status" value="1"/>
</dbReference>
<dbReference type="InterPro" id="IPR036010">
    <property type="entry name" value="2Fe-2S_ferredoxin-like_sf"/>
</dbReference>
<proteinExistence type="predicted"/>
<protein>
    <submittedName>
        <fullName evidence="7">(2Fe-2S)-binding protein</fullName>
    </submittedName>
</protein>
<sequence>MDERRYVVNIEVNGVERQASVPARLSLVDLLRDEWGLTGTHVGCEHGVCGACSVMLDGRAVRSCCMFAVQADGMRITTVEGLAPPGGQALSVLQEAFCETHGLQCGYCTPGMLVAAQALLDSVPDPTEEQIRDAIGGNLCRCTGYRQIVDAVKLAAQRLQAPVSVAATPIL</sequence>
<evidence type="ECO:0000256" key="3">
    <source>
        <dbReference type="ARBA" id="ARBA00023002"/>
    </source>
</evidence>
<keyword evidence="5" id="KW-0411">Iron-sulfur</keyword>
<dbReference type="InterPro" id="IPR051452">
    <property type="entry name" value="Diverse_Oxidoreductases"/>
</dbReference>
<dbReference type="Gene3D" id="3.10.20.30">
    <property type="match status" value="1"/>
</dbReference>
<dbReference type="PROSITE" id="PS51085">
    <property type="entry name" value="2FE2S_FER_2"/>
    <property type="match status" value="1"/>
</dbReference>
<reference evidence="8" key="1">
    <citation type="journal article" date="2019" name="Int. J. Syst. Evol. Microbiol.">
        <title>The Global Catalogue of Microorganisms (GCM) 10K type strain sequencing project: providing services to taxonomists for standard genome sequencing and annotation.</title>
        <authorList>
            <consortium name="The Broad Institute Genomics Platform"/>
            <consortium name="The Broad Institute Genome Sequencing Center for Infectious Disease"/>
            <person name="Wu L."/>
            <person name="Ma J."/>
        </authorList>
    </citation>
    <scope>NUCLEOTIDE SEQUENCE [LARGE SCALE GENOMIC DNA]</scope>
    <source>
        <strain evidence="8">JCM 17666</strain>
    </source>
</reference>
<gene>
    <name evidence="7" type="ORF">GCM10023144_16610</name>
</gene>
<dbReference type="InterPro" id="IPR002888">
    <property type="entry name" value="2Fe-2S-bd"/>
</dbReference>
<dbReference type="PANTHER" id="PTHR44379:SF8">
    <property type="entry name" value="XANTHINE DEHYDROGENASE IRON-SULFUR-BINDING SUBUNIT XDHC-RELATED"/>
    <property type="match status" value="1"/>
</dbReference>
<dbReference type="InterPro" id="IPR006058">
    <property type="entry name" value="2Fe2S_fd_BS"/>
</dbReference>
<evidence type="ECO:0000256" key="5">
    <source>
        <dbReference type="ARBA" id="ARBA00023014"/>
    </source>
</evidence>
<dbReference type="SUPFAM" id="SSF47741">
    <property type="entry name" value="CO dehydrogenase ISP C-domain like"/>
    <property type="match status" value="1"/>
</dbReference>
<dbReference type="Pfam" id="PF00111">
    <property type="entry name" value="Fer2"/>
    <property type="match status" value="1"/>
</dbReference>
<dbReference type="PANTHER" id="PTHR44379">
    <property type="entry name" value="OXIDOREDUCTASE WITH IRON-SULFUR SUBUNIT"/>
    <property type="match status" value="1"/>
</dbReference>
<dbReference type="Pfam" id="PF01799">
    <property type="entry name" value="Fer2_2"/>
    <property type="match status" value="1"/>
</dbReference>
<dbReference type="InterPro" id="IPR001041">
    <property type="entry name" value="2Fe-2S_ferredoxin-type"/>
</dbReference>
<keyword evidence="3" id="KW-0560">Oxidoreductase</keyword>
<keyword evidence="1" id="KW-0001">2Fe-2S</keyword>
<keyword evidence="4" id="KW-0408">Iron</keyword>
<evidence type="ECO:0000256" key="4">
    <source>
        <dbReference type="ARBA" id="ARBA00023004"/>
    </source>
</evidence>
<accession>A0ABP8GTA6</accession>
<evidence type="ECO:0000313" key="7">
    <source>
        <dbReference type="EMBL" id="GAA4329605.1"/>
    </source>
</evidence>
<dbReference type="Proteomes" id="UP001501671">
    <property type="component" value="Unassembled WGS sequence"/>
</dbReference>
<evidence type="ECO:0000313" key="8">
    <source>
        <dbReference type="Proteomes" id="UP001501671"/>
    </source>
</evidence>
<evidence type="ECO:0000256" key="2">
    <source>
        <dbReference type="ARBA" id="ARBA00022723"/>
    </source>
</evidence>
<feature type="domain" description="2Fe-2S ferredoxin-type" evidence="6">
    <location>
        <begin position="6"/>
        <end position="82"/>
    </location>
</feature>
<organism evidence="7 8">
    <name type="scientific">Pigmentiphaga soli</name>
    <dbReference type="NCBI Taxonomy" id="1007095"/>
    <lineage>
        <taxon>Bacteria</taxon>
        <taxon>Pseudomonadati</taxon>
        <taxon>Pseudomonadota</taxon>
        <taxon>Betaproteobacteria</taxon>
        <taxon>Burkholderiales</taxon>
        <taxon>Alcaligenaceae</taxon>
        <taxon>Pigmentiphaga</taxon>
    </lineage>
</organism>
<keyword evidence="2" id="KW-0479">Metal-binding</keyword>
<name>A0ABP8GTA6_9BURK</name>
<keyword evidence="8" id="KW-1185">Reference proteome</keyword>
<dbReference type="RefSeq" id="WP_345248214.1">
    <property type="nucleotide sequence ID" value="NZ_BAABFO010000006.1"/>
</dbReference>
<dbReference type="InterPro" id="IPR012675">
    <property type="entry name" value="Beta-grasp_dom_sf"/>
</dbReference>
<evidence type="ECO:0000256" key="1">
    <source>
        <dbReference type="ARBA" id="ARBA00022714"/>
    </source>
</evidence>
<dbReference type="Gene3D" id="1.10.150.120">
    <property type="entry name" value="[2Fe-2S]-binding domain"/>
    <property type="match status" value="1"/>
</dbReference>
<dbReference type="EMBL" id="BAABFO010000006">
    <property type="protein sequence ID" value="GAA4329605.1"/>
    <property type="molecule type" value="Genomic_DNA"/>
</dbReference>
<dbReference type="CDD" id="cd00207">
    <property type="entry name" value="fer2"/>
    <property type="match status" value="1"/>
</dbReference>
<evidence type="ECO:0000259" key="6">
    <source>
        <dbReference type="PROSITE" id="PS51085"/>
    </source>
</evidence>
<dbReference type="InterPro" id="IPR036884">
    <property type="entry name" value="2Fe-2S-bd_dom_sf"/>
</dbReference>